<dbReference type="Proteomes" id="UP000607281">
    <property type="component" value="Unassembled WGS sequence"/>
</dbReference>
<evidence type="ECO:0000313" key="2">
    <source>
        <dbReference type="EMBL" id="MBD2345132.1"/>
    </source>
</evidence>
<accession>A0ABR8CSI4</accession>
<evidence type="ECO:0000313" key="3">
    <source>
        <dbReference type="Proteomes" id="UP000607281"/>
    </source>
</evidence>
<dbReference type="EMBL" id="JACJRF010000020">
    <property type="protein sequence ID" value="MBD2345132.1"/>
    <property type="molecule type" value="Genomic_DNA"/>
</dbReference>
<dbReference type="InterPro" id="IPR013424">
    <property type="entry name" value="Ice-binding_C"/>
</dbReference>
<dbReference type="RefSeq" id="WP_190407575.1">
    <property type="nucleotide sequence ID" value="NZ_JACJRF010000020.1"/>
</dbReference>
<proteinExistence type="predicted"/>
<comment type="caution">
    <text evidence="2">The sequence shown here is derived from an EMBL/GenBank/DDBJ whole genome shotgun (WGS) entry which is preliminary data.</text>
</comment>
<dbReference type="Pfam" id="PF07589">
    <property type="entry name" value="PEP-CTERM"/>
    <property type="match status" value="1"/>
</dbReference>
<dbReference type="NCBIfam" id="TIGR02595">
    <property type="entry name" value="PEP_CTERM"/>
    <property type="match status" value="1"/>
</dbReference>
<dbReference type="NCBIfam" id="NF040463">
    <property type="entry name" value="all3515_fam"/>
    <property type="match status" value="1"/>
</dbReference>
<reference evidence="2 3" key="1">
    <citation type="journal article" date="2020" name="ISME J.">
        <title>Comparative genomics reveals insights into cyanobacterial evolution and habitat adaptation.</title>
        <authorList>
            <person name="Chen M.Y."/>
            <person name="Teng W.K."/>
            <person name="Zhao L."/>
            <person name="Hu C.X."/>
            <person name="Zhou Y.K."/>
            <person name="Han B.P."/>
            <person name="Song L.R."/>
            <person name="Shu W.S."/>
        </authorList>
    </citation>
    <scope>NUCLEOTIDE SEQUENCE [LARGE SCALE GENOMIC DNA]</scope>
    <source>
        <strain evidence="2 3">FACHB-260</strain>
    </source>
</reference>
<protein>
    <submittedName>
        <fullName evidence="2">PEP-CTERM sorting domain-containing protein</fullName>
    </submittedName>
</protein>
<gene>
    <name evidence="2" type="ORF">H6G18_13370</name>
</gene>
<keyword evidence="3" id="KW-1185">Reference proteome</keyword>
<organism evidence="2 3">
    <name type="scientific">Anabaena subtropica FACHB-260</name>
    <dbReference type="NCBI Taxonomy" id="2692884"/>
    <lineage>
        <taxon>Bacteria</taxon>
        <taxon>Bacillati</taxon>
        <taxon>Cyanobacteriota</taxon>
        <taxon>Cyanophyceae</taxon>
        <taxon>Nostocales</taxon>
        <taxon>Nostocaceae</taxon>
        <taxon>Anabaena</taxon>
    </lineage>
</organism>
<sequence>MALHSIQIGRASASVVASFLVATPVVLSSNIAPAQAHGTHNHADETEYYIGLDGLRVLTGGMYAGLENPNYNRLTFLFAHREEDFTTNHFHGIGVYSYSGLLDSPTINPSNTNNRIPETYTGQLPLQLLPGKGAFSGRLVNTATGEEYSNIKIESIATLATATDEDDQYLFNSSGGRWQSSLTGATIGLQLLEISSGLNIADETGVNIFNSVGDIYTIGTGDDFTFKPKFWTDAAATLGKYSATFKLVDISTNSSRTPLLESGTFSFDFRVEQVPEPSTTVSLGLLGLLGFSLSQLKKRTVKNLK</sequence>
<feature type="domain" description="Ice-binding protein C-terminal" evidence="1">
    <location>
        <begin position="273"/>
        <end position="294"/>
    </location>
</feature>
<name>A0ABR8CSI4_9NOST</name>
<evidence type="ECO:0000259" key="1">
    <source>
        <dbReference type="Pfam" id="PF07589"/>
    </source>
</evidence>